<keyword evidence="2" id="KW-0472">Membrane</keyword>
<keyword evidence="2" id="KW-0812">Transmembrane</keyword>
<organism evidence="3 4">
    <name type="scientific">Haloferula luteola</name>
    <dbReference type="NCBI Taxonomy" id="595692"/>
    <lineage>
        <taxon>Bacteria</taxon>
        <taxon>Pseudomonadati</taxon>
        <taxon>Verrucomicrobiota</taxon>
        <taxon>Verrucomicrobiia</taxon>
        <taxon>Verrucomicrobiales</taxon>
        <taxon>Verrucomicrobiaceae</taxon>
        <taxon>Haloferula</taxon>
    </lineage>
</organism>
<evidence type="ECO:0000313" key="4">
    <source>
        <dbReference type="Proteomes" id="UP000557717"/>
    </source>
</evidence>
<comment type="caution">
    <text evidence="3">The sequence shown here is derived from an EMBL/GenBank/DDBJ whole genome shotgun (WGS) entry which is preliminary data.</text>
</comment>
<keyword evidence="4" id="KW-1185">Reference proteome</keyword>
<feature type="transmembrane region" description="Helical" evidence="2">
    <location>
        <begin position="35"/>
        <end position="55"/>
    </location>
</feature>
<gene>
    <name evidence="3" type="ORF">HNR46_003612</name>
</gene>
<name>A0A840V8H8_9BACT</name>
<evidence type="ECO:0000313" key="3">
    <source>
        <dbReference type="EMBL" id="MBB5353356.1"/>
    </source>
</evidence>
<dbReference type="Proteomes" id="UP000557717">
    <property type="component" value="Unassembled WGS sequence"/>
</dbReference>
<dbReference type="EMBL" id="JACHFD010000024">
    <property type="protein sequence ID" value="MBB5353356.1"/>
    <property type="molecule type" value="Genomic_DNA"/>
</dbReference>
<dbReference type="AlphaFoldDB" id="A0A840V8H8"/>
<keyword evidence="2" id="KW-1133">Transmembrane helix</keyword>
<protein>
    <submittedName>
        <fullName evidence="3">Uncharacterized protein</fullName>
    </submittedName>
</protein>
<proteinExistence type="predicted"/>
<feature type="transmembrane region" description="Helical" evidence="2">
    <location>
        <begin position="61"/>
        <end position="80"/>
    </location>
</feature>
<sequence length="124" mass="13135">MKIYWTTPNAPELATFSPIERKQIWRECSRSTPSFVRAAIAGVSAGCGALVGDLIGPGCGIWGAGIGGGIGGFIAGQFMVNRTLAVIRELYRPDVPSTTFLNERNHKETNGEQAAASDGDKPPN</sequence>
<reference evidence="3 4" key="1">
    <citation type="submission" date="2020-08" db="EMBL/GenBank/DDBJ databases">
        <title>Genomic Encyclopedia of Type Strains, Phase IV (KMG-IV): sequencing the most valuable type-strain genomes for metagenomic binning, comparative biology and taxonomic classification.</title>
        <authorList>
            <person name="Goeker M."/>
        </authorList>
    </citation>
    <scope>NUCLEOTIDE SEQUENCE [LARGE SCALE GENOMIC DNA]</scope>
    <source>
        <strain evidence="3 4">YC6886</strain>
    </source>
</reference>
<accession>A0A840V8H8</accession>
<evidence type="ECO:0000256" key="2">
    <source>
        <dbReference type="SAM" id="Phobius"/>
    </source>
</evidence>
<feature type="region of interest" description="Disordered" evidence="1">
    <location>
        <begin position="98"/>
        <end position="124"/>
    </location>
</feature>
<dbReference type="RefSeq" id="WP_184021159.1">
    <property type="nucleotide sequence ID" value="NZ_JACHFD010000024.1"/>
</dbReference>
<evidence type="ECO:0000256" key="1">
    <source>
        <dbReference type="SAM" id="MobiDB-lite"/>
    </source>
</evidence>